<protein>
    <submittedName>
        <fullName evidence="1">Uncharacterized protein</fullName>
    </submittedName>
</protein>
<proteinExistence type="predicted"/>
<sequence>MTIHQLLDQLSENFKSFPPSSTKSTMLYDSVKLQRILLGKEAAGVFSDKEHVNKLDTISGKFGSLTSVMHKNPEEGYAEYKLFEQADLHQLEEYDYLYVKQWVLSVEALYYYKIKDFKRAFNLTLECISLCDMMISMGMTTLVLRLIEQNKNLARIYLAGGNLQKSWKFEFEILNYLFNGEQTMLFGMTIREPRIWTSIEYIREGYAYEYVRGLIHSIVNSKQNENDKAAMFYEIFNDLTFVVNTPDRKIIREWLNLFASYYAEDYLAFLTELTELLQAETTLIYDILKILALIQVKTIIEKSNYLLSEELYSKINHYSETAITAYDYLKPLIYKPGKTAKSHGNQSGILFPESV</sequence>
<dbReference type="RefSeq" id="WP_146203195.1">
    <property type="nucleotide sequence ID" value="NZ_QGHA01000014.1"/>
</dbReference>
<evidence type="ECO:0000313" key="2">
    <source>
        <dbReference type="Proteomes" id="UP000245678"/>
    </source>
</evidence>
<comment type="caution">
    <text evidence="1">The sequence shown here is derived from an EMBL/GenBank/DDBJ whole genome shotgun (WGS) entry which is preliminary data.</text>
</comment>
<organism evidence="1 2">
    <name type="scientific">Mucilaginibacter oryzae</name>
    <dbReference type="NCBI Taxonomy" id="468058"/>
    <lineage>
        <taxon>Bacteria</taxon>
        <taxon>Pseudomonadati</taxon>
        <taxon>Bacteroidota</taxon>
        <taxon>Sphingobacteriia</taxon>
        <taxon>Sphingobacteriales</taxon>
        <taxon>Sphingobacteriaceae</taxon>
        <taxon>Mucilaginibacter</taxon>
    </lineage>
</organism>
<keyword evidence="2" id="KW-1185">Reference proteome</keyword>
<evidence type="ECO:0000313" key="1">
    <source>
        <dbReference type="EMBL" id="PWK70833.1"/>
    </source>
</evidence>
<dbReference type="Proteomes" id="UP000245678">
    <property type="component" value="Unassembled WGS sequence"/>
</dbReference>
<dbReference type="AlphaFoldDB" id="A0A316HFP5"/>
<gene>
    <name evidence="1" type="ORF">LX99_04540</name>
</gene>
<reference evidence="1 2" key="1">
    <citation type="submission" date="2018-05" db="EMBL/GenBank/DDBJ databases">
        <title>Genomic Encyclopedia of Archaeal and Bacterial Type Strains, Phase II (KMG-II): from individual species to whole genera.</title>
        <authorList>
            <person name="Goeker M."/>
        </authorList>
    </citation>
    <scope>NUCLEOTIDE SEQUENCE [LARGE SCALE GENOMIC DNA]</scope>
    <source>
        <strain evidence="1 2">DSM 19975</strain>
    </source>
</reference>
<dbReference type="EMBL" id="QGHA01000014">
    <property type="protein sequence ID" value="PWK70833.1"/>
    <property type="molecule type" value="Genomic_DNA"/>
</dbReference>
<accession>A0A316HFP5</accession>
<name>A0A316HFP5_9SPHI</name>